<proteinExistence type="predicted"/>
<evidence type="ECO:0000313" key="2">
    <source>
        <dbReference type="Proteomes" id="UP000244755"/>
    </source>
</evidence>
<dbReference type="RefSeq" id="WP_099953667.1">
    <property type="nucleotide sequence ID" value="NZ_CP028843.1"/>
</dbReference>
<dbReference type="AlphaFoldDB" id="A0A2R4WJU3"/>
<sequence length="118" mass="12719">MSPEKFKSEVQAAYSKAIANTNSWRSYSEQSHRIFDAVAVFGREAGVDLVETSIEAILQEAIQAAAAKRTSLSLVPGKVGKAAFAGMVETLKSMTGLPVSERNGVITLAWAKDEPQLY</sequence>
<keyword evidence="2" id="KW-1185">Reference proteome</keyword>
<evidence type="ECO:0000313" key="1">
    <source>
        <dbReference type="EMBL" id="AWB21796.1"/>
    </source>
</evidence>
<accession>A0A2R4WJU3</accession>
<gene>
    <name evidence="1" type="ORF">DA075_13425</name>
</gene>
<dbReference type="KEGG" id="mee:DA075_13425"/>
<name>A0A2R4WJU3_9HYPH</name>
<dbReference type="Proteomes" id="UP000244755">
    <property type="component" value="Chromosome 1"/>
</dbReference>
<dbReference type="EMBL" id="CP028843">
    <property type="protein sequence ID" value="AWB21796.1"/>
    <property type="molecule type" value="Genomic_DNA"/>
</dbReference>
<reference evidence="1 2" key="1">
    <citation type="submission" date="2018-04" db="EMBL/GenBank/DDBJ databases">
        <title>Methylobacterium sp. PR1016A genome.</title>
        <authorList>
            <person name="Park W."/>
        </authorList>
    </citation>
    <scope>NUCLEOTIDE SEQUENCE [LARGE SCALE GENOMIC DNA]</scope>
    <source>
        <strain evidence="1 2">PR1016A</strain>
    </source>
</reference>
<protein>
    <submittedName>
        <fullName evidence="1">Uncharacterized protein</fullName>
    </submittedName>
</protein>
<organism evidence="1 2">
    <name type="scientific">Methylobacterium currus</name>
    <dbReference type="NCBI Taxonomy" id="2051553"/>
    <lineage>
        <taxon>Bacteria</taxon>
        <taxon>Pseudomonadati</taxon>
        <taxon>Pseudomonadota</taxon>
        <taxon>Alphaproteobacteria</taxon>
        <taxon>Hyphomicrobiales</taxon>
        <taxon>Methylobacteriaceae</taxon>
        <taxon>Methylobacterium</taxon>
    </lineage>
</organism>